<dbReference type="EMBL" id="JBBNAF010000057">
    <property type="protein sequence ID" value="KAK9081080.1"/>
    <property type="molecule type" value="Genomic_DNA"/>
</dbReference>
<gene>
    <name evidence="1" type="ORF">Syun_031252</name>
</gene>
<name>A0AAP0DX72_9MAGN</name>
<protein>
    <submittedName>
        <fullName evidence="1">Uncharacterized protein</fullName>
    </submittedName>
</protein>
<sequence>MLREEALGLLLVYSAVVVDNAKVESADDGVGLGAEEVVAIERVYEMQRERYMMRKRKAWQTMEVDANWVLGMEGRRWSMPWRGHSQHR</sequence>
<proteinExistence type="predicted"/>
<reference evidence="1 2" key="1">
    <citation type="submission" date="2024-01" db="EMBL/GenBank/DDBJ databases">
        <title>Genome assemblies of Stephania.</title>
        <authorList>
            <person name="Yang L."/>
        </authorList>
    </citation>
    <scope>NUCLEOTIDE SEQUENCE [LARGE SCALE GENOMIC DNA]</scope>
    <source>
        <strain evidence="1">YNDBR</strain>
        <tissue evidence="1">Leaf</tissue>
    </source>
</reference>
<dbReference type="Proteomes" id="UP001420932">
    <property type="component" value="Unassembled WGS sequence"/>
</dbReference>
<evidence type="ECO:0000313" key="1">
    <source>
        <dbReference type="EMBL" id="KAK9081080.1"/>
    </source>
</evidence>
<accession>A0AAP0DX72</accession>
<keyword evidence="2" id="KW-1185">Reference proteome</keyword>
<dbReference type="AlphaFoldDB" id="A0AAP0DX72"/>
<organism evidence="1 2">
    <name type="scientific">Stephania yunnanensis</name>
    <dbReference type="NCBI Taxonomy" id="152371"/>
    <lineage>
        <taxon>Eukaryota</taxon>
        <taxon>Viridiplantae</taxon>
        <taxon>Streptophyta</taxon>
        <taxon>Embryophyta</taxon>
        <taxon>Tracheophyta</taxon>
        <taxon>Spermatophyta</taxon>
        <taxon>Magnoliopsida</taxon>
        <taxon>Ranunculales</taxon>
        <taxon>Menispermaceae</taxon>
        <taxon>Menispermoideae</taxon>
        <taxon>Cissampelideae</taxon>
        <taxon>Stephania</taxon>
    </lineage>
</organism>
<evidence type="ECO:0000313" key="2">
    <source>
        <dbReference type="Proteomes" id="UP001420932"/>
    </source>
</evidence>
<comment type="caution">
    <text evidence="1">The sequence shown here is derived from an EMBL/GenBank/DDBJ whole genome shotgun (WGS) entry which is preliminary data.</text>
</comment>